<feature type="region of interest" description="Disordered" evidence="1">
    <location>
        <begin position="1"/>
        <end position="25"/>
    </location>
</feature>
<sequence length="89" mass="10023">MYTDAPDTQLGVAGRGAHTSPMGATHGREDRLFIRVRASPRGKTQIKMLESLPIFWARQFICKYATPVINAGSSHYCCYDYEEVMSCDF</sequence>
<dbReference type="AlphaFoldDB" id="A0AAV4UGI5"/>
<reference evidence="2 3" key="1">
    <citation type="submission" date="2021-06" db="EMBL/GenBank/DDBJ databases">
        <title>Caerostris darwini draft genome.</title>
        <authorList>
            <person name="Kono N."/>
            <person name="Arakawa K."/>
        </authorList>
    </citation>
    <scope>NUCLEOTIDE SEQUENCE [LARGE SCALE GENOMIC DNA]</scope>
</reference>
<name>A0AAV4UGI5_9ARAC</name>
<evidence type="ECO:0000313" key="2">
    <source>
        <dbReference type="EMBL" id="GIY56881.1"/>
    </source>
</evidence>
<evidence type="ECO:0000256" key="1">
    <source>
        <dbReference type="SAM" id="MobiDB-lite"/>
    </source>
</evidence>
<accession>A0AAV4UGI5</accession>
<organism evidence="2 3">
    <name type="scientific">Caerostris darwini</name>
    <dbReference type="NCBI Taxonomy" id="1538125"/>
    <lineage>
        <taxon>Eukaryota</taxon>
        <taxon>Metazoa</taxon>
        <taxon>Ecdysozoa</taxon>
        <taxon>Arthropoda</taxon>
        <taxon>Chelicerata</taxon>
        <taxon>Arachnida</taxon>
        <taxon>Araneae</taxon>
        <taxon>Araneomorphae</taxon>
        <taxon>Entelegynae</taxon>
        <taxon>Araneoidea</taxon>
        <taxon>Araneidae</taxon>
        <taxon>Caerostris</taxon>
    </lineage>
</organism>
<comment type="caution">
    <text evidence="2">The sequence shown here is derived from an EMBL/GenBank/DDBJ whole genome shotgun (WGS) entry which is preliminary data.</text>
</comment>
<protein>
    <submittedName>
        <fullName evidence="2">Uncharacterized protein</fullName>
    </submittedName>
</protein>
<keyword evidence="3" id="KW-1185">Reference proteome</keyword>
<gene>
    <name evidence="2" type="ORF">CDAR_180551</name>
</gene>
<evidence type="ECO:0000313" key="3">
    <source>
        <dbReference type="Proteomes" id="UP001054837"/>
    </source>
</evidence>
<dbReference type="EMBL" id="BPLQ01011236">
    <property type="protein sequence ID" value="GIY56881.1"/>
    <property type="molecule type" value="Genomic_DNA"/>
</dbReference>
<proteinExistence type="predicted"/>
<dbReference type="Proteomes" id="UP001054837">
    <property type="component" value="Unassembled WGS sequence"/>
</dbReference>